<gene>
    <name evidence="1" type="ORF">R1flu_029167</name>
</gene>
<protein>
    <submittedName>
        <fullName evidence="1">Uncharacterized protein</fullName>
    </submittedName>
</protein>
<proteinExistence type="predicted"/>
<dbReference type="EMBL" id="JBHFFA010000008">
    <property type="protein sequence ID" value="KAL2610594.1"/>
    <property type="molecule type" value="Genomic_DNA"/>
</dbReference>
<evidence type="ECO:0000313" key="1">
    <source>
        <dbReference type="EMBL" id="KAL2610594.1"/>
    </source>
</evidence>
<keyword evidence="2" id="KW-1185">Reference proteome</keyword>
<organism evidence="1 2">
    <name type="scientific">Riccia fluitans</name>
    <dbReference type="NCBI Taxonomy" id="41844"/>
    <lineage>
        <taxon>Eukaryota</taxon>
        <taxon>Viridiplantae</taxon>
        <taxon>Streptophyta</taxon>
        <taxon>Embryophyta</taxon>
        <taxon>Marchantiophyta</taxon>
        <taxon>Marchantiopsida</taxon>
        <taxon>Marchantiidae</taxon>
        <taxon>Marchantiales</taxon>
        <taxon>Ricciaceae</taxon>
        <taxon>Riccia</taxon>
    </lineage>
</organism>
<accession>A0ABD1XNT7</accession>
<evidence type="ECO:0000313" key="2">
    <source>
        <dbReference type="Proteomes" id="UP001605036"/>
    </source>
</evidence>
<sequence>MVCLNLLLFQLGVDFNEERINHQSVSGAARHMNHPIHPKSVEAFVLEFANLLRSPESATTSRYTDMIVLYVKYGSDESNDSRTRTDQGVVGTGSVDGDLSIAKSIVLLRNANKCTCQ</sequence>
<dbReference type="Proteomes" id="UP001605036">
    <property type="component" value="Unassembled WGS sequence"/>
</dbReference>
<comment type="caution">
    <text evidence="1">The sequence shown here is derived from an EMBL/GenBank/DDBJ whole genome shotgun (WGS) entry which is preliminary data.</text>
</comment>
<name>A0ABD1XNT7_9MARC</name>
<reference evidence="1 2" key="1">
    <citation type="submission" date="2024-09" db="EMBL/GenBank/DDBJ databases">
        <title>Chromosome-scale assembly of Riccia fluitans.</title>
        <authorList>
            <person name="Paukszto L."/>
            <person name="Sawicki J."/>
            <person name="Karawczyk K."/>
            <person name="Piernik-Szablinska J."/>
            <person name="Szczecinska M."/>
            <person name="Mazdziarz M."/>
        </authorList>
    </citation>
    <scope>NUCLEOTIDE SEQUENCE [LARGE SCALE GENOMIC DNA]</scope>
    <source>
        <strain evidence="1">Rf_01</strain>
        <tissue evidence="1">Aerial parts of the thallus</tissue>
    </source>
</reference>
<dbReference type="AlphaFoldDB" id="A0ABD1XNT7"/>